<dbReference type="InterPro" id="IPR005301">
    <property type="entry name" value="MOB_kinase_act_fam"/>
</dbReference>
<comment type="caution">
    <text evidence="2">The sequence shown here is derived from an EMBL/GenBank/DDBJ whole genome shotgun (WGS) entry which is preliminary data.</text>
</comment>
<feature type="compositionally biased region" description="Basic and acidic residues" evidence="1">
    <location>
        <begin position="428"/>
        <end position="465"/>
    </location>
</feature>
<dbReference type="Pfam" id="PF03637">
    <property type="entry name" value="Mob1_phocein"/>
    <property type="match status" value="1"/>
</dbReference>
<dbReference type="EMBL" id="JAVFKD010000001">
    <property type="protein sequence ID" value="KAK5998512.1"/>
    <property type="molecule type" value="Genomic_DNA"/>
</dbReference>
<name>A0ABR0T2C7_9HYPO</name>
<gene>
    <name evidence="2" type="ORF">PT974_00891</name>
</gene>
<evidence type="ECO:0000313" key="3">
    <source>
        <dbReference type="Proteomes" id="UP001338125"/>
    </source>
</evidence>
<feature type="compositionally biased region" description="Pro residues" evidence="1">
    <location>
        <begin position="356"/>
        <end position="369"/>
    </location>
</feature>
<feature type="compositionally biased region" description="Polar residues" evidence="1">
    <location>
        <begin position="21"/>
        <end position="33"/>
    </location>
</feature>
<feature type="region of interest" description="Disordered" evidence="1">
    <location>
        <begin position="249"/>
        <end position="284"/>
    </location>
</feature>
<dbReference type="PANTHER" id="PTHR22599">
    <property type="entry name" value="MPS ONE BINDER KINASE ACTIVATOR-LIKE MOB"/>
    <property type="match status" value="1"/>
</dbReference>
<accession>A0ABR0T2C7</accession>
<dbReference type="InterPro" id="IPR036703">
    <property type="entry name" value="MOB_kinase_act_sf"/>
</dbReference>
<dbReference type="Gene3D" id="1.20.140.30">
    <property type="entry name" value="MOB kinase activator"/>
    <property type="match status" value="1"/>
</dbReference>
<sequence length="510" mass="55647">MSLAPSSPRLPSPPPAAENQIGPNSPSGGPTATLATTEIEQSHLDANSRRRIHPGTKTCDMAAGPPLVPLNELDSPFQLQEHLAALHYHHTGSGTQALTRTTALQLAQPPPGIDRTLWLYELCRFLISQCNSLIVGFLFDTPPCSASTCPEMRASEWQFLCAVHEQPKSCCAIDYCCHTLDWAANVVSDQKIFPSRFVVVNDAHSKNVGVKSLVNVFRRLHRIFAHAWFQHRSVFWTVEGQTGLKLQTPPEAEGLEAPSADPEIEKPPTILKPPRGNGHEEDNIHASVGRTNTRRHIRSSPSTGSAVTTVLEAEEEDTYGVSRRLKNMHLTAPNAVHEESEVAEVPVIVDQASLTGPPPPPSLSPVPPEPKQDEVEAEADSDAEQTVIEVDVADESSTEDSKPAEEETKVVEVETKDEIIDEPEETKDETKEETKEETKDDTKDEIVDKEKLEATSDTPEDKADTSEPAAPTDSIDSTEPSEELPAQGESTTTEETPEPKSDSTADKEES</sequence>
<organism evidence="2 3">
    <name type="scientific">Cladobotryum mycophilum</name>
    <dbReference type="NCBI Taxonomy" id="491253"/>
    <lineage>
        <taxon>Eukaryota</taxon>
        <taxon>Fungi</taxon>
        <taxon>Dikarya</taxon>
        <taxon>Ascomycota</taxon>
        <taxon>Pezizomycotina</taxon>
        <taxon>Sordariomycetes</taxon>
        <taxon>Hypocreomycetidae</taxon>
        <taxon>Hypocreales</taxon>
        <taxon>Hypocreaceae</taxon>
        <taxon>Cladobotryum</taxon>
    </lineage>
</organism>
<dbReference type="SMART" id="SM01388">
    <property type="entry name" value="Mob1_phocein"/>
    <property type="match status" value="1"/>
</dbReference>
<protein>
    <submittedName>
        <fullName evidence="2">MOB kinase activator-like 4</fullName>
    </submittedName>
</protein>
<keyword evidence="3" id="KW-1185">Reference proteome</keyword>
<evidence type="ECO:0000313" key="2">
    <source>
        <dbReference type="EMBL" id="KAK5998512.1"/>
    </source>
</evidence>
<dbReference type="SUPFAM" id="SSF101152">
    <property type="entry name" value="Mob1/phocein"/>
    <property type="match status" value="1"/>
</dbReference>
<evidence type="ECO:0000256" key="1">
    <source>
        <dbReference type="SAM" id="MobiDB-lite"/>
    </source>
</evidence>
<reference evidence="2 3" key="1">
    <citation type="submission" date="2024-01" db="EMBL/GenBank/DDBJ databases">
        <title>Complete genome of Cladobotryum mycophilum ATHUM6906.</title>
        <authorList>
            <person name="Christinaki A.C."/>
            <person name="Myridakis A.I."/>
            <person name="Kouvelis V.N."/>
        </authorList>
    </citation>
    <scope>NUCLEOTIDE SEQUENCE [LARGE SCALE GENOMIC DNA]</scope>
    <source>
        <strain evidence="2 3">ATHUM6906</strain>
    </source>
</reference>
<dbReference type="Proteomes" id="UP001338125">
    <property type="component" value="Unassembled WGS sequence"/>
</dbReference>
<feature type="region of interest" description="Disordered" evidence="1">
    <location>
        <begin position="350"/>
        <end position="510"/>
    </location>
</feature>
<feature type="region of interest" description="Disordered" evidence="1">
    <location>
        <begin position="1"/>
        <end position="33"/>
    </location>
</feature>
<feature type="compositionally biased region" description="Basic and acidic residues" evidence="1">
    <location>
        <begin position="399"/>
        <end position="418"/>
    </location>
</feature>
<proteinExistence type="predicted"/>
<feature type="compositionally biased region" description="Basic and acidic residues" evidence="1">
    <location>
        <begin position="497"/>
        <end position="510"/>
    </location>
</feature>